<name>A0A0F9GLX3_9ZZZZ</name>
<evidence type="ECO:0000256" key="1">
    <source>
        <dbReference type="ARBA" id="ARBA00022614"/>
    </source>
</evidence>
<dbReference type="SUPFAM" id="SSF52058">
    <property type="entry name" value="L domain-like"/>
    <property type="match status" value="1"/>
</dbReference>
<reference evidence="3" key="1">
    <citation type="journal article" date="2015" name="Nature">
        <title>Complex archaea that bridge the gap between prokaryotes and eukaryotes.</title>
        <authorList>
            <person name="Spang A."/>
            <person name="Saw J.H."/>
            <person name="Jorgensen S.L."/>
            <person name="Zaremba-Niedzwiedzka K."/>
            <person name="Martijn J."/>
            <person name="Lind A.E."/>
            <person name="van Eijk R."/>
            <person name="Schleper C."/>
            <person name="Guy L."/>
            <person name="Ettema T.J."/>
        </authorList>
    </citation>
    <scope>NUCLEOTIDE SEQUENCE</scope>
</reference>
<sequence length="447" mass="51642">MKESKDEKELIIKNLKDWVDLKIKKLRFFEENELILDSGRIMCILPGKQSKIPTGDYSDDDNIVFNFYSLTDFFKRADEVDGIGINGDIIFGDFGYNKRFFYYALRMVEDPEIGIPTKVYPLLIRNNNLSVYIAPKIKEKMLKLRDIVEIKDLDLVEELNLLGEDLKVIPEEIGQLKNLKKLNLAYNQISILPDSMKQLKSLEELVLNQTSLNKLPEWIGELKTLKTLNFRGTFLKFLPNSFKNLGNLETLNLEDVGFVNVNDTLELINADSLKALNLCKTGFTEILRLKRFKNLEELGIAGNNIKNINDLKYLKNLKELNISGNKYSKIEGIEDLIKLEKLDMDLYEIEGLQNLINLNSLIINYLDKDKALFDKLGGIFDLEHVEEVNDPQKIVEYCKKKRFNLTEFQRESDLGTLSKISVIVLEERAKNGDKKAKKLLNANKMRR</sequence>
<evidence type="ECO:0008006" key="4">
    <source>
        <dbReference type="Google" id="ProtNLM"/>
    </source>
</evidence>
<feature type="non-terminal residue" evidence="3">
    <location>
        <position position="447"/>
    </location>
</feature>
<dbReference type="InterPro" id="IPR032675">
    <property type="entry name" value="LRR_dom_sf"/>
</dbReference>
<dbReference type="PANTHER" id="PTHR45752">
    <property type="entry name" value="LEUCINE-RICH REPEAT-CONTAINING"/>
    <property type="match status" value="1"/>
</dbReference>
<evidence type="ECO:0000313" key="3">
    <source>
        <dbReference type="EMBL" id="KKL70410.1"/>
    </source>
</evidence>
<organism evidence="3">
    <name type="scientific">marine sediment metagenome</name>
    <dbReference type="NCBI Taxonomy" id="412755"/>
    <lineage>
        <taxon>unclassified sequences</taxon>
        <taxon>metagenomes</taxon>
        <taxon>ecological metagenomes</taxon>
    </lineage>
</organism>
<comment type="caution">
    <text evidence="3">The sequence shown here is derived from an EMBL/GenBank/DDBJ whole genome shotgun (WGS) entry which is preliminary data.</text>
</comment>
<dbReference type="AlphaFoldDB" id="A0A0F9GLX3"/>
<dbReference type="SMART" id="SM00365">
    <property type="entry name" value="LRR_SD22"/>
    <property type="match status" value="3"/>
</dbReference>
<dbReference type="Gene3D" id="3.80.10.10">
    <property type="entry name" value="Ribonuclease Inhibitor"/>
    <property type="match status" value="2"/>
</dbReference>
<dbReference type="EMBL" id="LAZR01025901">
    <property type="protein sequence ID" value="KKL70410.1"/>
    <property type="molecule type" value="Genomic_DNA"/>
</dbReference>
<dbReference type="Pfam" id="PF13855">
    <property type="entry name" value="LRR_8"/>
    <property type="match status" value="1"/>
</dbReference>
<dbReference type="SMART" id="SM00369">
    <property type="entry name" value="LRR_TYP"/>
    <property type="match status" value="3"/>
</dbReference>
<protein>
    <recommendedName>
        <fullName evidence="4">Leucine-rich repeat domain-containing protein</fullName>
    </recommendedName>
</protein>
<evidence type="ECO:0000256" key="2">
    <source>
        <dbReference type="ARBA" id="ARBA00022737"/>
    </source>
</evidence>
<keyword evidence="2" id="KW-0677">Repeat</keyword>
<keyword evidence="1" id="KW-0433">Leucine-rich repeat</keyword>
<dbReference type="InterPro" id="IPR050715">
    <property type="entry name" value="LRR-SigEffector_domain"/>
</dbReference>
<dbReference type="PANTHER" id="PTHR45752:SF195">
    <property type="entry name" value="LEUCINE-RICH REPEAT (LRR) FAMILY PROTEIN-RELATED"/>
    <property type="match status" value="1"/>
</dbReference>
<dbReference type="InterPro" id="IPR001611">
    <property type="entry name" value="Leu-rich_rpt"/>
</dbReference>
<gene>
    <name evidence="3" type="ORF">LCGC14_2105180</name>
</gene>
<proteinExistence type="predicted"/>
<accession>A0A0F9GLX3</accession>
<dbReference type="PROSITE" id="PS51450">
    <property type="entry name" value="LRR"/>
    <property type="match status" value="3"/>
</dbReference>
<dbReference type="InterPro" id="IPR003591">
    <property type="entry name" value="Leu-rich_rpt_typical-subtyp"/>
</dbReference>